<dbReference type="Pfam" id="PF03787">
    <property type="entry name" value="RAMPs"/>
    <property type="match status" value="1"/>
</dbReference>
<dbReference type="RefSeq" id="WP_211286418.1">
    <property type="nucleotide sequence ID" value="NZ_AZRM01000010.1"/>
</dbReference>
<evidence type="ECO:0000256" key="1">
    <source>
        <dbReference type="ARBA" id="ARBA00023118"/>
    </source>
</evidence>
<dbReference type="EMBL" id="AZRM01000010">
    <property type="protein sequence ID" value="PNS01770.1"/>
    <property type="molecule type" value="Genomic_DNA"/>
</dbReference>
<dbReference type="InterPro" id="IPR013410">
    <property type="entry name" value="CRISPR-assoc_RAMP_Cmr4"/>
</dbReference>
<evidence type="ECO:0000313" key="4">
    <source>
        <dbReference type="Proteomes" id="UP000236199"/>
    </source>
</evidence>
<organism evidence="3 4">
    <name type="scientific">Petrotoga miotherma DSM 10691</name>
    <dbReference type="NCBI Taxonomy" id="1434326"/>
    <lineage>
        <taxon>Bacteria</taxon>
        <taxon>Thermotogati</taxon>
        <taxon>Thermotogota</taxon>
        <taxon>Thermotogae</taxon>
        <taxon>Petrotogales</taxon>
        <taxon>Petrotogaceae</taxon>
        <taxon>Petrotoga</taxon>
    </lineage>
</organism>
<sequence length="311" mass="35042">MREDMENENVKDLEPKTFYMKALDPIHIGAGGYRLGRVDNTIVRDPATDIPKIPGTAIAGVIREFTILHKMENEDECKNKSTEKEKRTCAEEKVKSYFGTGESKGMLRFYDGQIIFFPVSSIQGTVWVTTNEILEYWFGELKDDHGEKITLPKNNDDKAYALKGIKQNEINLGWLLLEVDSLDNTFENLLSSKFKHEGILDYVQRIVIVSEKLFSHIVNDNLEIRTSVKIDPTTGTAAEGALFTYEAIPRGTILGFEVVKDKTREKGDIDIEMKDVSSYFKLLGIGGMGTRGFGRVELLNIDNNKEKSGGK</sequence>
<dbReference type="NCBIfam" id="TIGR02580">
    <property type="entry name" value="cas_RAMP_Cmr4"/>
    <property type="match status" value="1"/>
</dbReference>
<keyword evidence="1" id="KW-0051">Antiviral defense</keyword>
<proteinExistence type="predicted"/>
<dbReference type="PANTHER" id="PTHR36700:SF1">
    <property type="entry name" value="CRISPR SYSTEM CMR SUBUNIT CMR4"/>
    <property type="match status" value="1"/>
</dbReference>
<gene>
    <name evidence="3" type="ORF">X928_01900</name>
</gene>
<dbReference type="GO" id="GO:0051607">
    <property type="term" value="P:defense response to virus"/>
    <property type="evidence" value="ECO:0007669"/>
    <property type="project" value="UniProtKB-KW"/>
</dbReference>
<evidence type="ECO:0000259" key="2">
    <source>
        <dbReference type="Pfam" id="PF03787"/>
    </source>
</evidence>
<protein>
    <recommendedName>
        <fullName evidence="2">CRISPR type III-associated protein domain-containing protein</fullName>
    </recommendedName>
</protein>
<dbReference type="Proteomes" id="UP000236199">
    <property type="component" value="Unassembled WGS sequence"/>
</dbReference>
<dbReference type="AlphaFoldDB" id="A0A2K1PG51"/>
<keyword evidence="4" id="KW-1185">Reference proteome</keyword>
<feature type="domain" description="CRISPR type III-associated protein" evidence="2">
    <location>
        <begin position="20"/>
        <end position="297"/>
    </location>
</feature>
<dbReference type="InterPro" id="IPR005537">
    <property type="entry name" value="RAMP_III_fam"/>
</dbReference>
<evidence type="ECO:0000313" key="3">
    <source>
        <dbReference type="EMBL" id="PNS01770.1"/>
    </source>
</evidence>
<dbReference type="PANTHER" id="PTHR36700">
    <property type="entry name" value="CRISPR SYSTEM CMR SUBUNIT CMR4"/>
    <property type="match status" value="1"/>
</dbReference>
<accession>A0A2K1PG51</accession>
<comment type="caution">
    <text evidence="3">The sequence shown here is derived from an EMBL/GenBank/DDBJ whole genome shotgun (WGS) entry which is preliminary data.</text>
</comment>
<reference evidence="3 4" key="1">
    <citation type="submission" date="2013-12" db="EMBL/GenBank/DDBJ databases">
        <title>Comparative genomics of Petrotoga isolates.</title>
        <authorList>
            <person name="Nesbo C.L."/>
            <person name="Charchuk R."/>
            <person name="Chow K."/>
        </authorList>
    </citation>
    <scope>NUCLEOTIDE SEQUENCE [LARGE SCALE GENOMIC DNA]</scope>
    <source>
        <strain evidence="3 4">DSM 10691</strain>
    </source>
</reference>
<name>A0A2K1PG51_9BACT</name>